<dbReference type="PANTHER" id="PTHR24201">
    <property type="entry name" value="ANK_REP_REGION DOMAIN-CONTAINING PROTEIN"/>
    <property type="match status" value="1"/>
</dbReference>
<dbReference type="Pfam" id="PF12796">
    <property type="entry name" value="Ank_2"/>
    <property type="match status" value="1"/>
</dbReference>
<dbReference type="InterPro" id="IPR036770">
    <property type="entry name" value="Ankyrin_rpt-contain_sf"/>
</dbReference>
<keyword evidence="2" id="KW-0040">ANK repeat</keyword>
<dbReference type="SMART" id="SM00248">
    <property type="entry name" value="ANK"/>
    <property type="match status" value="3"/>
</dbReference>
<dbReference type="GO" id="GO:0005634">
    <property type="term" value="C:nucleus"/>
    <property type="evidence" value="ECO:0007669"/>
    <property type="project" value="TreeGrafter"/>
</dbReference>
<dbReference type="PANTHER" id="PTHR24201:SF2">
    <property type="entry name" value="ANKYRIN REPEAT DOMAIN-CONTAINING PROTEIN 42"/>
    <property type="match status" value="1"/>
</dbReference>
<dbReference type="PROSITE" id="PS50088">
    <property type="entry name" value="ANK_REPEAT"/>
    <property type="match status" value="3"/>
</dbReference>
<accession>A0A381VR97</accession>
<organism evidence="3">
    <name type="scientific">marine metagenome</name>
    <dbReference type="NCBI Taxonomy" id="408172"/>
    <lineage>
        <taxon>unclassified sequences</taxon>
        <taxon>metagenomes</taxon>
        <taxon>ecological metagenomes</taxon>
    </lineage>
</organism>
<dbReference type="Pfam" id="PF00023">
    <property type="entry name" value="Ank"/>
    <property type="match status" value="1"/>
</dbReference>
<dbReference type="PROSITE" id="PS50297">
    <property type="entry name" value="ANK_REP_REGION"/>
    <property type="match status" value="2"/>
</dbReference>
<dbReference type="Gene3D" id="1.25.40.20">
    <property type="entry name" value="Ankyrin repeat-containing domain"/>
    <property type="match status" value="2"/>
</dbReference>
<evidence type="ECO:0000256" key="2">
    <source>
        <dbReference type="ARBA" id="ARBA00023043"/>
    </source>
</evidence>
<proteinExistence type="predicted"/>
<reference evidence="3" key="1">
    <citation type="submission" date="2018-05" db="EMBL/GenBank/DDBJ databases">
        <authorList>
            <person name="Lanie J.A."/>
            <person name="Ng W.-L."/>
            <person name="Kazmierczak K.M."/>
            <person name="Andrzejewski T.M."/>
            <person name="Davidsen T.M."/>
            <person name="Wayne K.J."/>
            <person name="Tettelin H."/>
            <person name="Glass J.I."/>
            <person name="Rusch D."/>
            <person name="Podicherti R."/>
            <person name="Tsui H.-C.T."/>
            <person name="Winkler M.E."/>
        </authorList>
    </citation>
    <scope>NUCLEOTIDE SEQUENCE</scope>
</reference>
<dbReference type="AlphaFoldDB" id="A0A381VR97"/>
<dbReference type="InterPro" id="IPR002110">
    <property type="entry name" value="Ankyrin_rpt"/>
</dbReference>
<dbReference type="EMBL" id="UINC01009423">
    <property type="protein sequence ID" value="SVA42268.1"/>
    <property type="molecule type" value="Genomic_DNA"/>
</dbReference>
<protein>
    <submittedName>
        <fullName evidence="3">Uncharacterized protein</fullName>
    </submittedName>
</protein>
<name>A0A381VR97_9ZZZZ</name>
<evidence type="ECO:0000256" key="1">
    <source>
        <dbReference type="ARBA" id="ARBA00022737"/>
    </source>
</evidence>
<dbReference type="SUPFAM" id="SSF48403">
    <property type="entry name" value="Ankyrin repeat"/>
    <property type="match status" value="1"/>
</dbReference>
<dbReference type="InterPro" id="IPR050776">
    <property type="entry name" value="Ank_Repeat/CDKN_Inhibitor"/>
</dbReference>
<evidence type="ECO:0000313" key="3">
    <source>
        <dbReference type="EMBL" id="SVA42268.1"/>
    </source>
</evidence>
<sequence length="182" mass="19309">MLPACQNADAITQAARFGDSEKLRDCIESGIPVDHADPAGETPLFHIIGAGSGKAFQLLLENDANVRLRDNQGNTTLHKAVTFGRSDFAERLIERGLKIDATNKVGATALHYAVRSANLGMVNFLVERGAKIGVKDAKGSTPAQVAQAMSGQEGLSGTMGRTISKKQMDKIISALTKSTTDK</sequence>
<keyword evidence="1" id="KW-0677">Repeat</keyword>
<gene>
    <name evidence="3" type="ORF">METZ01_LOCUS95122</name>
</gene>